<evidence type="ECO:0000256" key="4">
    <source>
        <dbReference type="ARBA" id="ARBA00022989"/>
    </source>
</evidence>
<dbReference type="EMBL" id="AC091701">
    <property type="protein sequence ID" value="AAX79401.1"/>
    <property type="molecule type" value="Genomic_DNA"/>
</dbReference>
<evidence type="ECO:0000256" key="6">
    <source>
        <dbReference type="SAM" id="Phobius"/>
    </source>
</evidence>
<evidence type="ECO:0000313" key="9">
    <source>
        <dbReference type="Proteomes" id="UP000008524"/>
    </source>
</evidence>
<dbReference type="PANTHER" id="PTHR13317:SF4">
    <property type="entry name" value="TRANSMEMBRANE ANTERIOR POSTERIOR TRANSFORMATION PROTEIN 1 HOMOLOG"/>
    <property type="match status" value="1"/>
</dbReference>
<dbReference type="PANTHER" id="PTHR13317">
    <property type="entry name" value="TRANSMEMBRANE ANTERIOR POSTERIOR TRANSFORMATION PROTEIN 1 HOMOLOG"/>
    <property type="match status" value="1"/>
</dbReference>
<keyword evidence="9" id="KW-1185">Reference proteome</keyword>
<dbReference type="eggNOG" id="KOG2490">
    <property type="taxonomic scope" value="Eukaryota"/>
</dbReference>
<keyword evidence="5 6" id="KW-0472">Membrane</keyword>
<feature type="transmembrane region" description="Helical" evidence="6">
    <location>
        <begin position="172"/>
        <end position="190"/>
    </location>
</feature>
<protein>
    <recommendedName>
        <fullName evidence="10">Eukaryotic membrane protein</fullName>
    </recommendedName>
</protein>
<organism evidence="7 9">
    <name type="scientific">Trypanosoma brucei brucei (strain 927/4 GUTat10.1)</name>
    <dbReference type="NCBI Taxonomy" id="185431"/>
    <lineage>
        <taxon>Eukaryota</taxon>
        <taxon>Discoba</taxon>
        <taxon>Euglenozoa</taxon>
        <taxon>Kinetoplastea</taxon>
        <taxon>Metakinetoplastina</taxon>
        <taxon>Trypanosomatida</taxon>
        <taxon>Trypanosomatidae</taxon>
        <taxon>Trypanosoma</taxon>
    </lineage>
</organism>
<dbReference type="Pfam" id="PF05346">
    <property type="entry name" value="DUF747"/>
    <property type="match status" value="1"/>
</dbReference>
<evidence type="ECO:0000313" key="8">
    <source>
        <dbReference type="EMBL" id="AAZ12947.1"/>
    </source>
</evidence>
<dbReference type="EMBL" id="CP000071">
    <property type="protein sequence ID" value="AAZ12947.1"/>
    <property type="molecule type" value="Genomic_DNA"/>
</dbReference>
<dbReference type="RefSeq" id="XP_847013.1">
    <property type="nucleotide sequence ID" value="XM_841920.1"/>
</dbReference>
<feature type="transmembrane region" description="Helical" evidence="6">
    <location>
        <begin position="476"/>
        <end position="495"/>
    </location>
</feature>
<dbReference type="GO" id="GO:0005789">
    <property type="term" value="C:endoplasmic reticulum membrane"/>
    <property type="evidence" value="ECO:0000318"/>
    <property type="project" value="GO_Central"/>
</dbReference>
<accession>D6XKR7</accession>
<dbReference type="InParanoid" id="Q582A2"/>
<evidence type="ECO:0000256" key="3">
    <source>
        <dbReference type="ARBA" id="ARBA00022692"/>
    </source>
</evidence>
<comment type="subcellular location">
    <subcellularLocation>
        <location evidence="1">Membrane</location>
        <topology evidence="1">Multi-pass membrane protein</topology>
    </subcellularLocation>
</comment>
<feature type="transmembrane region" description="Helical" evidence="6">
    <location>
        <begin position="449"/>
        <end position="470"/>
    </location>
</feature>
<evidence type="ECO:0000256" key="2">
    <source>
        <dbReference type="ARBA" id="ARBA00008803"/>
    </source>
</evidence>
<comment type="similarity">
    <text evidence="2">Belongs to the TAPT1 family.</text>
</comment>
<reference evidence="8" key="5">
    <citation type="submission" date="2005-04" db="EMBL/GenBank/DDBJ databases">
        <title>Sequencing, closure, and annotation of Trypanosoma brucei chromosomes 2 through 8.</title>
        <authorList>
            <person name="Ghedin E."/>
            <person name="Blandin G."/>
            <person name="Bartholomeu D."/>
            <person name="Caler E."/>
            <person name="Haas B."/>
            <person name="Hannick L."/>
            <person name="Shallom J."/>
            <person name="Hou L."/>
            <person name="Djikeng A."/>
            <person name="Feldblyum T."/>
            <person name="Hostetler J."/>
            <person name="Johnson J."/>
            <person name="Jones K."/>
            <person name="Koo H.L."/>
            <person name="Larkin C."/>
            <person name="Pai G."/>
            <person name="Peterson J."/>
            <person name="Khalak H.G."/>
            <person name="Salzberg S."/>
            <person name="Simpson A.J."/>
            <person name="Tallon L."/>
            <person name="Van Aken S."/>
            <person name="Wanless D."/>
            <person name="White O."/>
            <person name="Wortman J."/>
            <person name="Fraser C.M."/>
            <person name="El-Sayed N.M.A."/>
        </authorList>
    </citation>
    <scope>NUCLEOTIDE SEQUENCE</scope>
    <source>
        <strain evidence="8">927/4 GUTat10.1</strain>
    </source>
</reference>
<dbReference type="InterPro" id="IPR008010">
    <property type="entry name" value="Tatp1"/>
</dbReference>
<reference evidence="8 9" key="3">
    <citation type="journal article" date="2005" name="Science">
        <title>The genome of the African trypanosome Trypanosoma brucei.</title>
        <authorList>
            <person name="Berriman M."/>
            <person name="Ghedin E."/>
            <person name="Hertz-Fowler C."/>
            <person name="Blandin G."/>
            <person name="Renauld H."/>
            <person name="Bartholomeu D.C."/>
            <person name="Lennard N.J."/>
            <person name="Caler E."/>
            <person name="Hamlin N.E."/>
            <person name="Haas B."/>
            <person name="Bohme U."/>
            <person name="Hannick L."/>
            <person name="Aslett M.A."/>
            <person name="Shallom J."/>
            <person name="Marcello L."/>
            <person name="Hou L."/>
            <person name="Wickstead B."/>
            <person name="Alsmark U.C."/>
            <person name="Arrowsmith C."/>
            <person name="Atkin R.J."/>
            <person name="Barron A.J."/>
            <person name="Bringaud F."/>
            <person name="Brooks K."/>
            <person name="Carrington M."/>
            <person name="Cherevach I."/>
            <person name="Chillingworth T.J."/>
            <person name="Churcher C."/>
            <person name="Clark L.N."/>
            <person name="Corton C.H."/>
            <person name="Cronin A."/>
            <person name="Davies R.M."/>
            <person name="Doggett J."/>
            <person name="Djikeng A."/>
            <person name="Feldblyum T."/>
            <person name="Field M.C."/>
            <person name="Fraser A."/>
            <person name="Goodhead I."/>
            <person name="Hance Z."/>
            <person name="Harper D."/>
            <person name="Harris B.R."/>
            <person name="Hauser H."/>
            <person name="Hostetler J."/>
            <person name="Ivens A."/>
            <person name="Jagels K."/>
            <person name="Johnson D."/>
            <person name="Johnson J."/>
            <person name="Jones K."/>
            <person name="Kerhornou A.X."/>
            <person name="Koo H."/>
            <person name="Larke N."/>
            <person name="Landfear S."/>
            <person name="Larkin C."/>
            <person name="Leech V."/>
            <person name="Line A."/>
            <person name="Lord A."/>
            <person name="Macleod A."/>
            <person name="Mooney P.J."/>
            <person name="Moule S."/>
            <person name="Martin D.M."/>
            <person name="Morgan G.W."/>
            <person name="Mungall K."/>
            <person name="Norbertczak H."/>
            <person name="Ormond D."/>
            <person name="Pai G."/>
            <person name="Peacock C.S."/>
            <person name="Peterson J."/>
            <person name="Quail M.A."/>
            <person name="Rabbinowitsch E."/>
            <person name="Rajandream M.A."/>
            <person name="Reitter C."/>
            <person name="Salzberg S.L."/>
            <person name="Sanders M."/>
            <person name="Schobel S."/>
            <person name="Sharp S."/>
            <person name="Simmonds M."/>
            <person name="Simpson A.J."/>
            <person name="Tallon L."/>
            <person name="Turner C.M."/>
            <person name="Tait A."/>
            <person name="Tivey A.R."/>
            <person name="Van Aken S."/>
            <person name="Walker D."/>
            <person name="Wanless D."/>
            <person name="Wang S."/>
            <person name="White B."/>
            <person name="White O."/>
            <person name="Whitehead S."/>
            <person name="Woodward J."/>
            <person name="Wortman J."/>
            <person name="Adams M.D."/>
            <person name="Embley T.M."/>
            <person name="Gull K."/>
            <person name="Ullu E."/>
            <person name="Barry J.D."/>
            <person name="Fairlamb A.H."/>
            <person name="Opperdoes F."/>
            <person name="Barrell B.G."/>
            <person name="Donelson J.E."/>
            <person name="Hall N."/>
            <person name="Fraser C.M."/>
            <person name="Melville S.E."/>
            <person name="El-Sayed N.M."/>
        </authorList>
    </citation>
    <scope>NUCLEOTIDE SEQUENCE [LARGE SCALE GENOMIC DNA]</scope>
    <source>
        <strain evidence="8 9">927/4 GUTat10.1</strain>
    </source>
</reference>
<dbReference type="GO" id="GO:0005737">
    <property type="term" value="C:cytoplasm"/>
    <property type="evidence" value="ECO:0006056"/>
    <property type="project" value="Others"/>
</dbReference>
<feature type="transmembrane region" description="Helical" evidence="6">
    <location>
        <begin position="137"/>
        <end position="160"/>
    </location>
</feature>
<keyword evidence="3 6" id="KW-0812">Transmembrane</keyword>
<dbReference type="KEGG" id="tbr:Tb927.8.1800"/>
<reference evidence="7" key="4">
    <citation type="submission" date="2005-04" db="EMBL/GenBank/DDBJ databases">
        <title>.</title>
        <authorList>
            <person name="Ghedin E."/>
            <person name="Blandin G."/>
            <person name="Bartholomeu D."/>
            <person name="Caler E."/>
            <person name="Haas B."/>
            <person name="Hannick L."/>
            <person name="Shallom J."/>
            <person name="Hou L."/>
            <person name="Djikeng A."/>
            <person name="Feldblyum T."/>
            <person name="Hostetler J."/>
            <person name="Johnson J."/>
            <person name="Jones K."/>
            <person name="Koo H.L."/>
            <person name="Larkin C."/>
            <person name="Pai G."/>
            <person name="Peterson J."/>
            <person name="Khalak H.G."/>
            <person name="Salzberg S."/>
            <person name="Simpson A.J."/>
            <person name="Tallon L."/>
            <person name="Van Aken S."/>
            <person name="Wanless D."/>
            <person name="White O."/>
            <person name="Wortman J."/>
            <person name="Fraser C.M."/>
            <person name="El-Sayed N.M.A."/>
        </authorList>
    </citation>
    <scope>NUCLEOTIDE SEQUENCE</scope>
    <source>
        <strain evidence="7">GUTat10.1</strain>
    </source>
</reference>
<gene>
    <name evidence="8" type="primary">Tb08.26N11.200</name>
    <name evidence="7" type="ORF">Tb927.8.1800</name>
</gene>
<name>Q582A2_TRYB2</name>
<keyword evidence="4 6" id="KW-1133">Transmembrane helix</keyword>
<reference evidence="8" key="2">
    <citation type="journal article" date="2005" name="Science">
        <title>Comparative genomics of trypanosomatid parasitic protozoa.</title>
        <authorList>
            <person name="El-Sayed N.M."/>
            <person name="Myler P.J."/>
            <person name="Blandin G."/>
            <person name="Berriman M."/>
            <person name="Crabtree J."/>
            <person name="Aggarwal G."/>
            <person name="Caler E."/>
            <person name="Renauld H."/>
            <person name="Worthey E.A."/>
            <person name="Hertz-Fowler C."/>
            <person name="Ghedin E."/>
            <person name="Peacock C."/>
            <person name="Bartholomeu D.C."/>
            <person name="Haas B.J."/>
            <person name="Tran A.N."/>
            <person name="Wortman J.R."/>
            <person name="Alsmark U.C."/>
            <person name="Angiuoli S."/>
            <person name="Anupama A."/>
            <person name="Badger J."/>
            <person name="Bringaud F."/>
            <person name="Cadag E."/>
            <person name="Carlton J.M."/>
            <person name="Cerqueira G.C."/>
            <person name="Creasy T."/>
            <person name="Delcher A.L."/>
            <person name="Djikeng A."/>
            <person name="Embley T.M."/>
            <person name="Hauser C."/>
            <person name="Ivens A.C."/>
            <person name="Kummerfeld S.K."/>
            <person name="Pereira-Leal J.B."/>
            <person name="Nilsson D."/>
            <person name="Peterson J."/>
            <person name="Salzberg S.L."/>
            <person name="Shallom J."/>
            <person name="Silva J.C."/>
            <person name="Sundaram J."/>
            <person name="Westenberger S."/>
            <person name="White O."/>
            <person name="Melville S.E."/>
            <person name="Donelson J.E."/>
            <person name="Andersson B."/>
            <person name="Stuart K.D."/>
            <person name="Hall N."/>
        </authorList>
    </citation>
    <scope>NUCLEOTIDE SEQUENCE</scope>
    <source>
        <strain evidence="8">927/4 GUTat10.1</strain>
    </source>
</reference>
<dbReference type="GeneID" id="3659163"/>
<dbReference type="PaxDb" id="5691-AAZ12947"/>
<dbReference type="OrthoDB" id="29023at2759"/>
<reference evidence="7" key="1">
    <citation type="submission" date="2001-05" db="EMBL/GenBank/DDBJ databases">
        <authorList>
            <person name="El-Sayed N.M."/>
            <person name="Khalak H."/>
            <person name="Adams M.D."/>
        </authorList>
    </citation>
    <scope>NUCLEOTIDE SEQUENCE</scope>
    <source>
        <strain evidence="7">GUTat10.1</strain>
    </source>
</reference>
<proteinExistence type="inferred from homology"/>
<evidence type="ECO:0008006" key="10">
    <source>
        <dbReference type="Google" id="ProtNLM"/>
    </source>
</evidence>
<accession>Q582A2</accession>
<evidence type="ECO:0000256" key="5">
    <source>
        <dbReference type="ARBA" id="ARBA00023136"/>
    </source>
</evidence>
<dbReference type="AlphaFoldDB" id="Q582A2"/>
<dbReference type="Proteomes" id="UP000008524">
    <property type="component" value="Chromosome 8"/>
</dbReference>
<evidence type="ECO:0000256" key="1">
    <source>
        <dbReference type="ARBA" id="ARBA00004141"/>
    </source>
</evidence>
<feature type="transmembrane region" description="Helical" evidence="6">
    <location>
        <begin position="40"/>
        <end position="60"/>
    </location>
</feature>
<evidence type="ECO:0000313" key="7">
    <source>
        <dbReference type="EMBL" id="AAX79401.1"/>
    </source>
</evidence>
<sequence length="582" mass="65050">MNAQGKVCVIVHGGRCYVSLLLESIPFDCITPILADIQVCILKATCMTVLSLFYSFSLFLRPTLFSQSIRGSRQPVLVTCQMQARLLRSLFGPSDRERCPDASRHEGSTMCGQQDIGFVKQLRHFVRMPDMFVDIEYFFALTILGMVENLLSLLILPLKLIVSVHRFERRDAVALVLIVVGVLTYTLLSFKTVELYAYLYHAVRRTSFIKLMMVFNILEVADKLLSALSHEATEVLTACVGDWRGAAQTCGEQCERFAATWLPVLSAVVAVVSVAAHAVVLLLSVVTLNVAVNSEGNLLLTLIVSSSLSELKGAVYKKHNRESLYSVAAADAIERVKFLLFVLVMVMQHMHERFCGLDFADTLFVLLSEVAVDFTKHLFVAKFNGISLSVYRSFTQLTLIDMAAETVLWRLTHIRACCVDSALYDSQDLRKLLRPSDGFFPKYVRRTGFVPVPYAALLLWSFSPIAHALFRNAPLLLLLVLVAVMLLKVFMSELIHSVSMRFVVRSMLSAESCAGECQYSKWQNTVGSQLHGVSPLATPPRVRKQRGEEPMHGTAKVLQLTSFLCSLMTLDPFDLQVGKLRR</sequence>
<dbReference type="OMA" id="HMHERFT"/>
<feature type="transmembrane region" description="Helical" evidence="6">
    <location>
        <begin position="267"/>
        <end position="292"/>
    </location>
</feature>